<feature type="domain" description="Periplasmic copper-binding protein NosD beta helix" evidence="2">
    <location>
        <begin position="95"/>
        <end position="150"/>
    </location>
</feature>
<evidence type="ECO:0000313" key="4">
    <source>
        <dbReference type="Proteomes" id="UP000199705"/>
    </source>
</evidence>
<dbReference type="InterPro" id="IPR011050">
    <property type="entry name" value="Pectin_lyase_fold/virulence"/>
</dbReference>
<name>A0A1G7T7Z6_9SPHI</name>
<feature type="domain" description="Periplasmic copper-binding protein NosD beta helix" evidence="2">
    <location>
        <begin position="158"/>
        <end position="343"/>
    </location>
</feature>
<reference evidence="4" key="1">
    <citation type="submission" date="2016-10" db="EMBL/GenBank/DDBJ databases">
        <authorList>
            <person name="Varghese N."/>
            <person name="Submissions S."/>
        </authorList>
    </citation>
    <scope>NUCLEOTIDE SEQUENCE [LARGE SCALE GENOMIC DNA]</scope>
    <source>
        <strain evidence="4">Gh-67</strain>
    </source>
</reference>
<feature type="signal peptide" evidence="1">
    <location>
        <begin position="1"/>
        <end position="20"/>
    </location>
</feature>
<dbReference type="InterPro" id="IPR007742">
    <property type="entry name" value="NosD_dom"/>
</dbReference>
<feature type="chain" id="PRO_5011449507" evidence="1">
    <location>
        <begin position="21"/>
        <end position="411"/>
    </location>
</feature>
<dbReference type="SUPFAM" id="SSF51126">
    <property type="entry name" value="Pectin lyase-like"/>
    <property type="match status" value="1"/>
</dbReference>
<dbReference type="NCBIfam" id="TIGR03804">
    <property type="entry name" value="para_beta_helix"/>
    <property type="match status" value="1"/>
</dbReference>
<evidence type="ECO:0000256" key="1">
    <source>
        <dbReference type="SAM" id="SignalP"/>
    </source>
</evidence>
<dbReference type="InterPro" id="IPR022441">
    <property type="entry name" value="Para_beta_helix_rpt-2"/>
</dbReference>
<evidence type="ECO:0000313" key="3">
    <source>
        <dbReference type="EMBL" id="SDG30730.1"/>
    </source>
</evidence>
<keyword evidence="1" id="KW-0732">Signal</keyword>
<sequence>MKRISLICLFAVAVTVASHARTLVVAVDTALPDLKAAVAEAADGDTIKVKKGYYYSYNTLITKRLTIIGDGYPVLDANYKEEVVTILTNGVTFSGFVLKNSKTGSMRDYAGIRLHKVHNVTISNNRLINNFFGIYLSDCDHVSVIGNTTSGTGTELTAGNGIHAWQCHDVIIMNNYSTRHRDGIYFEFVKKSRIISNTSERNFRYGLHFMFSDDDLYQKNTFRNNGSGVAVMYSKRIRMFDNLFIENWGSSIYGLLLKDITRSQIVGNRFVRNTTGIYMEGCNLMTANNNTFINNGWAMRILANCENGTFERNNFESNSFDVTTNGLLNLNKFDQNYWDKYEGYDLNKDGTGDVPYRPVSLYAQIMEQIPQSVMLMRSFMVNLLDKVERAIPSLTPESVKDINPKMKPWTR</sequence>
<evidence type="ECO:0000259" key="2">
    <source>
        <dbReference type="Pfam" id="PF05048"/>
    </source>
</evidence>
<gene>
    <name evidence="3" type="ORF">SAMN05192573_10343</name>
</gene>
<accession>A0A1G7T7Z6</accession>
<dbReference type="InterPro" id="IPR006626">
    <property type="entry name" value="PbH1"/>
</dbReference>
<dbReference type="SMART" id="SM00710">
    <property type="entry name" value="PbH1"/>
    <property type="match status" value="10"/>
</dbReference>
<protein>
    <submittedName>
        <fullName evidence="3">Nitrous oxidase accessory protein</fullName>
    </submittedName>
</protein>
<dbReference type="InterPro" id="IPR012334">
    <property type="entry name" value="Pectin_lyas_fold"/>
</dbReference>
<dbReference type="STRING" id="551996.SAMN05192573_10343"/>
<dbReference type="EMBL" id="FNCG01000003">
    <property type="protein sequence ID" value="SDG30730.1"/>
    <property type="molecule type" value="Genomic_DNA"/>
</dbReference>
<proteinExistence type="predicted"/>
<dbReference type="Gene3D" id="2.160.20.10">
    <property type="entry name" value="Single-stranded right-handed beta-helix, Pectin lyase-like"/>
    <property type="match status" value="2"/>
</dbReference>
<dbReference type="Pfam" id="PF05048">
    <property type="entry name" value="NosD"/>
    <property type="match status" value="2"/>
</dbReference>
<dbReference type="Proteomes" id="UP000199705">
    <property type="component" value="Unassembled WGS sequence"/>
</dbReference>
<organism evidence="3 4">
    <name type="scientific">Mucilaginibacter gossypii</name>
    <dbReference type="NCBI Taxonomy" id="551996"/>
    <lineage>
        <taxon>Bacteria</taxon>
        <taxon>Pseudomonadati</taxon>
        <taxon>Bacteroidota</taxon>
        <taxon>Sphingobacteriia</taxon>
        <taxon>Sphingobacteriales</taxon>
        <taxon>Sphingobacteriaceae</taxon>
        <taxon>Mucilaginibacter</taxon>
    </lineage>
</organism>
<keyword evidence="4" id="KW-1185">Reference proteome</keyword>
<dbReference type="AlphaFoldDB" id="A0A1G7T7Z6"/>
<dbReference type="RefSeq" id="WP_091163664.1">
    <property type="nucleotide sequence ID" value="NZ_FNCG01000003.1"/>
</dbReference>
<dbReference type="NCBIfam" id="TIGR04247">
    <property type="entry name" value="NosD_copper_fam"/>
    <property type="match status" value="1"/>
</dbReference>
<dbReference type="InterPro" id="IPR026464">
    <property type="entry name" value="NosD_copper_fam"/>
</dbReference>